<accession>A0A0P9V3S8</accession>
<dbReference type="InterPro" id="IPR029058">
    <property type="entry name" value="AB_hydrolase_fold"/>
</dbReference>
<dbReference type="Pfam" id="PF07859">
    <property type="entry name" value="Abhydrolase_3"/>
    <property type="match status" value="1"/>
</dbReference>
<feature type="domain" description="Alpha/beta hydrolase fold-3" evidence="2">
    <location>
        <begin position="93"/>
        <end position="303"/>
    </location>
</feature>
<dbReference type="GO" id="GO:0016787">
    <property type="term" value="F:hydrolase activity"/>
    <property type="evidence" value="ECO:0007669"/>
    <property type="project" value="UniProtKB-KW"/>
</dbReference>
<dbReference type="InterPro" id="IPR050300">
    <property type="entry name" value="GDXG_lipolytic_enzyme"/>
</dbReference>
<dbReference type="SUPFAM" id="SSF53474">
    <property type="entry name" value="alpha/beta-Hydrolases"/>
    <property type="match status" value="1"/>
</dbReference>
<dbReference type="Gene3D" id="3.40.50.1820">
    <property type="entry name" value="alpha/beta hydrolase"/>
    <property type="match status" value="1"/>
</dbReference>
<keyword evidence="1" id="KW-0378">Hydrolase</keyword>
<dbReference type="InterPro" id="IPR013094">
    <property type="entry name" value="AB_hydrolase_3"/>
</dbReference>
<proteinExistence type="predicted"/>
<evidence type="ECO:0000256" key="1">
    <source>
        <dbReference type="ARBA" id="ARBA00022801"/>
    </source>
</evidence>
<organism evidence="3 4">
    <name type="scientific">Pseudomonas amygdali pv. mori</name>
    <dbReference type="NCBI Taxonomy" id="34065"/>
    <lineage>
        <taxon>Bacteria</taxon>
        <taxon>Pseudomonadati</taxon>
        <taxon>Pseudomonadota</taxon>
        <taxon>Gammaproteobacteria</taxon>
        <taxon>Pseudomonadales</taxon>
        <taxon>Pseudomonadaceae</taxon>
        <taxon>Pseudomonas</taxon>
        <taxon>Pseudomonas amygdali</taxon>
    </lineage>
</organism>
<protein>
    <submittedName>
        <fullName evidence="3">Lipase</fullName>
    </submittedName>
</protein>
<dbReference type="PANTHER" id="PTHR48081">
    <property type="entry name" value="AB HYDROLASE SUPERFAMILY PROTEIN C4A8.06C"/>
    <property type="match status" value="1"/>
</dbReference>
<dbReference type="PATRIC" id="fig|34065.5.peg.3314"/>
<dbReference type="PANTHER" id="PTHR48081:SF8">
    <property type="entry name" value="ALPHA_BETA HYDROLASE FOLD-3 DOMAIN-CONTAINING PROTEIN-RELATED"/>
    <property type="match status" value="1"/>
</dbReference>
<evidence type="ECO:0000259" key="2">
    <source>
        <dbReference type="Pfam" id="PF07859"/>
    </source>
</evidence>
<dbReference type="AlphaFoldDB" id="A0A0P9V3S8"/>
<name>A0A0P9V3S8_PSEA0</name>
<evidence type="ECO:0000313" key="3">
    <source>
        <dbReference type="EMBL" id="KPX97801.1"/>
    </source>
</evidence>
<dbReference type="Proteomes" id="UP000050420">
    <property type="component" value="Unassembled WGS sequence"/>
</dbReference>
<dbReference type="EMBL" id="LJQU01000180">
    <property type="protein sequence ID" value="KPX97801.1"/>
    <property type="molecule type" value="Genomic_DNA"/>
</dbReference>
<reference evidence="3 4" key="1">
    <citation type="submission" date="2015-09" db="EMBL/GenBank/DDBJ databases">
        <title>Genome announcement of multiple Pseudomonas syringae strains.</title>
        <authorList>
            <person name="Thakur S."/>
            <person name="Wang P.W."/>
            <person name="Gong Y."/>
            <person name="Weir B.S."/>
            <person name="Guttman D.S."/>
        </authorList>
    </citation>
    <scope>NUCLEOTIDE SEQUENCE [LARGE SCALE GENOMIC DNA]</scope>
    <source>
        <strain evidence="3 4">ICMP4331</strain>
    </source>
</reference>
<comment type="caution">
    <text evidence="3">The sequence shown here is derived from an EMBL/GenBank/DDBJ whole genome shotgun (WGS) entry which is preliminary data.</text>
</comment>
<gene>
    <name evidence="3" type="ORF">ALO63_04984</name>
</gene>
<evidence type="ECO:0000313" key="4">
    <source>
        <dbReference type="Proteomes" id="UP000050420"/>
    </source>
</evidence>
<sequence>MTGAGAYFPAPREHVLNADELLDPAYRWFMDEPSSNWTLHTLADIRARVSAPWATAATKRGEQHWTSSDSDNGVRLCLYRPDLSLSHSGLPVILYIHGGGFVLGSPEMADDYLAELAVELNAIIVAVDHRLAPEHPFPIPLEDCYAVLEWIFSLGPTLGMNTGNLVIMGHSAGGGLAAALALLARNKGLRTLAGLVLIYPMLDHRTGAPDAPPANPTTGTFSWSRQANHFCWESLRGAYALDDDRKTLFSPALATDLSDLPPTFICVGALDLFLEEDLAFALTLSRSGVPMELHVYPSVPHMFDQLPGEQTAQATQDIARAVRRMIAAGLCD</sequence>